<evidence type="ECO:0000313" key="2">
    <source>
        <dbReference type="EMBL" id="QGR26425.1"/>
    </source>
</evidence>
<dbReference type="AlphaFoldDB" id="A0A650D801"/>
<organism evidence="2">
    <name type="scientific">Pseudomonas syringae pv. actinidiae</name>
    <dbReference type="NCBI Taxonomy" id="103796"/>
    <lineage>
        <taxon>Bacteria</taxon>
        <taxon>Pseudomonadati</taxon>
        <taxon>Pseudomonadota</taxon>
        <taxon>Gammaproteobacteria</taxon>
        <taxon>Pseudomonadales</taxon>
        <taxon>Pseudomonadaceae</taxon>
        <taxon>Pseudomonas</taxon>
        <taxon>Pseudomonas syringae</taxon>
    </lineage>
</organism>
<reference evidence="2" key="1">
    <citation type="submission" date="2019-08" db="EMBL/GenBank/DDBJ databases">
        <title>Genomic analyses of Pseudomonas syringae pv. actinidiae isolated in Korea suggest the transfer of the bacterial pathogen via kiwifruit pollen.</title>
        <authorList>
            <person name="Kim G.H."/>
            <person name="Lee Y.S."/>
            <person name="Yung J.S."/>
            <person name="Koh Y.J."/>
            <person name="Poulter R.T.M."/>
            <person name="Butler M.I."/>
        </authorList>
    </citation>
    <scope>NUCLEOTIDE SEQUENCE</scope>
    <source>
        <strain evidence="2">KKB1531</strain>
    </source>
</reference>
<dbReference type="EMBL" id="MN346705">
    <property type="protein sequence ID" value="QGR26425.1"/>
    <property type="molecule type" value="Genomic_DNA"/>
</dbReference>
<accession>A0A650D801</accession>
<evidence type="ECO:0000256" key="1">
    <source>
        <dbReference type="SAM" id="MobiDB-lite"/>
    </source>
</evidence>
<protein>
    <submittedName>
        <fullName evidence="2">Hemin uptake system outer membrane receptor</fullName>
    </submittedName>
</protein>
<feature type="compositionally biased region" description="Basic residues" evidence="1">
    <location>
        <begin position="44"/>
        <end position="55"/>
    </location>
</feature>
<name>A0A650D801_PSESF</name>
<keyword evidence="2" id="KW-0675">Receptor</keyword>
<feature type="region of interest" description="Disordered" evidence="1">
    <location>
        <begin position="24"/>
        <end position="55"/>
    </location>
</feature>
<proteinExistence type="predicted"/>
<sequence length="92" mass="9628">MSTDHGDSPGITSSSSLGDATGITLSAYQGDSPGITSSTALSHSTRKPTKIRVSAKKPFRSRNGLLLTLSYTRRQSCLALSIISYKGSAQHG</sequence>
<feature type="compositionally biased region" description="Polar residues" evidence="1">
    <location>
        <begin position="24"/>
        <end position="43"/>
    </location>
</feature>